<name>A0AAE0U326_SORBR</name>
<comment type="caution">
    <text evidence="3">The sequence shown here is derived from an EMBL/GenBank/DDBJ whole genome shotgun (WGS) entry which is preliminary data.</text>
</comment>
<evidence type="ECO:0000259" key="2">
    <source>
        <dbReference type="Pfam" id="PF10263"/>
    </source>
</evidence>
<evidence type="ECO:0000256" key="1">
    <source>
        <dbReference type="SAM" id="MobiDB-lite"/>
    </source>
</evidence>
<dbReference type="GO" id="GO:0006950">
    <property type="term" value="P:response to stress"/>
    <property type="evidence" value="ECO:0007669"/>
    <property type="project" value="UniProtKB-ARBA"/>
</dbReference>
<evidence type="ECO:0000313" key="3">
    <source>
        <dbReference type="EMBL" id="KAK3388794.1"/>
    </source>
</evidence>
<dbReference type="Proteomes" id="UP001281003">
    <property type="component" value="Unassembled WGS sequence"/>
</dbReference>
<dbReference type="EMBL" id="JAUTDP010000014">
    <property type="protein sequence ID" value="KAK3388794.1"/>
    <property type="molecule type" value="Genomic_DNA"/>
</dbReference>
<evidence type="ECO:0000313" key="4">
    <source>
        <dbReference type="Proteomes" id="UP001281003"/>
    </source>
</evidence>
<accession>A0AAE0U326</accession>
<proteinExistence type="predicted"/>
<feature type="compositionally biased region" description="Basic residues" evidence="1">
    <location>
        <begin position="106"/>
        <end position="132"/>
    </location>
</feature>
<reference evidence="3" key="1">
    <citation type="journal article" date="2023" name="Mol. Phylogenet. Evol.">
        <title>Genome-scale phylogeny and comparative genomics of the fungal order Sordariales.</title>
        <authorList>
            <person name="Hensen N."/>
            <person name="Bonometti L."/>
            <person name="Westerberg I."/>
            <person name="Brannstrom I.O."/>
            <person name="Guillou S."/>
            <person name="Cros-Aarteil S."/>
            <person name="Calhoun S."/>
            <person name="Haridas S."/>
            <person name="Kuo A."/>
            <person name="Mondo S."/>
            <person name="Pangilinan J."/>
            <person name="Riley R."/>
            <person name="LaButti K."/>
            <person name="Andreopoulos B."/>
            <person name="Lipzen A."/>
            <person name="Chen C."/>
            <person name="Yan M."/>
            <person name="Daum C."/>
            <person name="Ng V."/>
            <person name="Clum A."/>
            <person name="Steindorff A."/>
            <person name="Ohm R.A."/>
            <person name="Martin F."/>
            <person name="Silar P."/>
            <person name="Natvig D.O."/>
            <person name="Lalanne C."/>
            <person name="Gautier V."/>
            <person name="Ament-Velasquez S.L."/>
            <person name="Kruys A."/>
            <person name="Hutchinson M.I."/>
            <person name="Powell A.J."/>
            <person name="Barry K."/>
            <person name="Miller A.N."/>
            <person name="Grigoriev I.V."/>
            <person name="Debuchy R."/>
            <person name="Gladieux P."/>
            <person name="Hiltunen Thoren M."/>
            <person name="Johannesson H."/>
        </authorList>
    </citation>
    <scope>NUCLEOTIDE SEQUENCE</scope>
    <source>
        <strain evidence="3">FGSC 1904</strain>
    </source>
</reference>
<organism evidence="3 4">
    <name type="scientific">Sordaria brevicollis</name>
    <dbReference type="NCBI Taxonomy" id="83679"/>
    <lineage>
        <taxon>Eukaryota</taxon>
        <taxon>Fungi</taxon>
        <taxon>Dikarya</taxon>
        <taxon>Ascomycota</taxon>
        <taxon>Pezizomycotina</taxon>
        <taxon>Sordariomycetes</taxon>
        <taxon>Sordariomycetidae</taxon>
        <taxon>Sordariales</taxon>
        <taxon>Sordariaceae</taxon>
        <taxon>Sordaria</taxon>
    </lineage>
</organism>
<reference evidence="3" key="2">
    <citation type="submission" date="2023-07" db="EMBL/GenBank/DDBJ databases">
        <authorList>
            <consortium name="Lawrence Berkeley National Laboratory"/>
            <person name="Haridas S."/>
            <person name="Hensen N."/>
            <person name="Bonometti L."/>
            <person name="Westerberg I."/>
            <person name="Brannstrom I.O."/>
            <person name="Guillou S."/>
            <person name="Cros-Aarteil S."/>
            <person name="Calhoun S."/>
            <person name="Kuo A."/>
            <person name="Mondo S."/>
            <person name="Pangilinan J."/>
            <person name="Riley R."/>
            <person name="LaButti K."/>
            <person name="Andreopoulos B."/>
            <person name="Lipzen A."/>
            <person name="Chen C."/>
            <person name="Yanf M."/>
            <person name="Daum C."/>
            <person name="Ng V."/>
            <person name="Clum A."/>
            <person name="Steindorff A."/>
            <person name="Ohm R."/>
            <person name="Martin F."/>
            <person name="Silar P."/>
            <person name="Natvig D."/>
            <person name="Lalanne C."/>
            <person name="Gautier V."/>
            <person name="Ament-velasquez S.L."/>
            <person name="Kruys A."/>
            <person name="Hutchinson M.I."/>
            <person name="Powell A.J."/>
            <person name="Barry K."/>
            <person name="Miller A.N."/>
            <person name="Grigoriev I.V."/>
            <person name="Debuchy R."/>
            <person name="Gladieux P."/>
            <person name="Thoren M.H."/>
            <person name="Johannesson H."/>
        </authorList>
    </citation>
    <scope>NUCLEOTIDE SEQUENCE</scope>
    <source>
        <strain evidence="3">FGSC 1904</strain>
    </source>
</reference>
<dbReference type="InterPro" id="IPR006640">
    <property type="entry name" value="SprT-like_domain"/>
</dbReference>
<gene>
    <name evidence="3" type="ORF">B0T20DRAFT_85250</name>
</gene>
<sequence length="464" mass="53325">MAFPVYGGDEYPPIRPYSVPPLPVKRRTADFDEDNFNDDGSRYKRYRSSQNVYRENVGYKAGRWSQHHYYHQQAVQDGPGEDLRFMAAVRGTQDRQYRDQVHFHAAPHHHHHQQQHLHQHQHHHEQQHHRQNQQHSQSPESTSCAMERTASGHSIRAEPTPAGPGGGTELLEDDIAAERVRTHMANFRRKFPDSKHERILRSIINPRRNAEQNELDNNSLESIFSAANEIFFNGRLSQRVRWDWSDESSTRYDSRVIGTTALRRADPNTRGFETLIVLSAPILKHSKYSRRLLISTFLHELIHSYLFICRGFRARECGGHTKGFLTIAKLVDDWAGPESALYLSEAEADLERFRIGGQYDDDHRSHACGGGGHFERREHSFYPCSGIMEQRRDDHAARSSTIDVRSHTTTVPSGGISHISSSHAEDYYRSSSTTRSTGLVHTTSASTNTWWIQPVRSNPFIRFS</sequence>
<feature type="domain" description="SprT-like" evidence="2">
    <location>
        <begin position="220"/>
        <end position="334"/>
    </location>
</feature>
<keyword evidence="4" id="KW-1185">Reference proteome</keyword>
<dbReference type="AlphaFoldDB" id="A0AAE0U326"/>
<feature type="region of interest" description="Disordered" evidence="1">
    <location>
        <begin position="106"/>
        <end position="170"/>
    </location>
</feature>
<dbReference type="Pfam" id="PF10263">
    <property type="entry name" value="SprT-like"/>
    <property type="match status" value="1"/>
</dbReference>
<protein>
    <recommendedName>
        <fullName evidence="2">SprT-like domain-containing protein</fullName>
    </recommendedName>
</protein>